<keyword evidence="6 8" id="KW-1133">Transmembrane helix</keyword>
<dbReference type="GO" id="GO:0008360">
    <property type="term" value="P:regulation of cell shape"/>
    <property type="evidence" value="ECO:0007669"/>
    <property type="project" value="UniProtKB-KW"/>
</dbReference>
<dbReference type="Pfam" id="PF04093">
    <property type="entry name" value="MreD"/>
    <property type="match status" value="1"/>
</dbReference>
<dbReference type="RefSeq" id="WP_057976404.1">
    <property type="nucleotide sequence ID" value="NZ_LKHP01000001.1"/>
</dbReference>
<dbReference type="InterPro" id="IPR007227">
    <property type="entry name" value="Cell_shape_determining_MreD"/>
</dbReference>
<feature type="transmembrane region" description="Helical" evidence="8">
    <location>
        <begin position="133"/>
        <end position="153"/>
    </location>
</feature>
<organism evidence="9 10">
    <name type="scientific">Caloramator mitchellensis</name>
    <dbReference type="NCBI Taxonomy" id="908809"/>
    <lineage>
        <taxon>Bacteria</taxon>
        <taxon>Bacillati</taxon>
        <taxon>Bacillota</taxon>
        <taxon>Clostridia</taxon>
        <taxon>Eubacteriales</taxon>
        <taxon>Clostridiaceae</taxon>
        <taxon>Caloramator</taxon>
    </lineage>
</organism>
<keyword evidence="5" id="KW-0133">Cell shape</keyword>
<dbReference type="NCBIfam" id="TIGR03426">
    <property type="entry name" value="shape_MreD"/>
    <property type="match status" value="1"/>
</dbReference>
<dbReference type="AlphaFoldDB" id="A0A0R3K6T2"/>
<feature type="transmembrane region" description="Helical" evidence="8">
    <location>
        <begin position="65"/>
        <end position="84"/>
    </location>
</feature>
<protein>
    <submittedName>
        <fullName evidence="9">Rod shape-determining protein MreD</fullName>
    </submittedName>
</protein>
<keyword evidence="7 8" id="KW-0472">Membrane</keyword>
<evidence type="ECO:0000256" key="3">
    <source>
        <dbReference type="ARBA" id="ARBA00022475"/>
    </source>
</evidence>
<dbReference type="STRING" id="908809.ABG79_00313"/>
<dbReference type="GO" id="GO:0005886">
    <property type="term" value="C:plasma membrane"/>
    <property type="evidence" value="ECO:0007669"/>
    <property type="project" value="UniProtKB-SubCell"/>
</dbReference>
<accession>A0A0R3K6T2</accession>
<feature type="transmembrane region" description="Helical" evidence="8">
    <location>
        <begin position="36"/>
        <end position="58"/>
    </location>
</feature>
<feature type="transmembrane region" description="Helical" evidence="8">
    <location>
        <begin position="96"/>
        <end position="121"/>
    </location>
</feature>
<dbReference type="OrthoDB" id="9796616at2"/>
<comment type="subcellular location">
    <subcellularLocation>
        <location evidence="1">Cell membrane</location>
        <topology evidence="1">Multi-pass membrane protein</topology>
    </subcellularLocation>
</comment>
<evidence type="ECO:0000256" key="4">
    <source>
        <dbReference type="ARBA" id="ARBA00022692"/>
    </source>
</evidence>
<gene>
    <name evidence="9" type="ORF">ABG79_00313</name>
</gene>
<keyword evidence="3" id="KW-1003">Cell membrane</keyword>
<evidence type="ECO:0000256" key="7">
    <source>
        <dbReference type="ARBA" id="ARBA00023136"/>
    </source>
</evidence>
<proteinExistence type="inferred from homology"/>
<reference evidence="9 10" key="1">
    <citation type="submission" date="2015-09" db="EMBL/GenBank/DDBJ databases">
        <title>Draft genome sequence of a Caloramator mitchellensis, a moderate thermophile from the Great Artesian Basin of Australia.</title>
        <authorList>
            <person name="Patel B.K."/>
        </authorList>
    </citation>
    <scope>NUCLEOTIDE SEQUENCE [LARGE SCALE GENOMIC DNA]</scope>
    <source>
        <strain evidence="9 10">VF08</strain>
    </source>
</reference>
<name>A0A0R3K6T2_CALMK</name>
<evidence type="ECO:0000256" key="6">
    <source>
        <dbReference type="ARBA" id="ARBA00022989"/>
    </source>
</evidence>
<comment type="similarity">
    <text evidence="2">Belongs to the MreD family.</text>
</comment>
<evidence type="ECO:0000256" key="5">
    <source>
        <dbReference type="ARBA" id="ARBA00022960"/>
    </source>
</evidence>
<evidence type="ECO:0000313" key="9">
    <source>
        <dbReference type="EMBL" id="KRQ88143.1"/>
    </source>
</evidence>
<evidence type="ECO:0000256" key="1">
    <source>
        <dbReference type="ARBA" id="ARBA00004651"/>
    </source>
</evidence>
<dbReference type="EMBL" id="LKHP01000001">
    <property type="protein sequence ID" value="KRQ88143.1"/>
    <property type="molecule type" value="Genomic_DNA"/>
</dbReference>
<keyword evidence="10" id="KW-1185">Reference proteome</keyword>
<comment type="caution">
    <text evidence="9">The sequence shown here is derived from an EMBL/GenBank/DDBJ whole genome shotgun (WGS) entry which is preliminary data.</text>
</comment>
<keyword evidence="4 8" id="KW-0812">Transmembrane</keyword>
<evidence type="ECO:0000256" key="8">
    <source>
        <dbReference type="SAM" id="Phobius"/>
    </source>
</evidence>
<evidence type="ECO:0000313" key="10">
    <source>
        <dbReference type="Proteomes" id="UP000052015"/>
    </source>
</evidence>
<sequence length="168" mass="19978">MKKYIVFMLTALFLLSLQEAFFSRLSFYNIYFDIPMILIICIAMTLEDTEAFFIILFAGIVRDSMFPGIFGVNSIFYLLLFYLITRIQNKIYKEKVSIFILIIIFSTLLKYVVYFVSFYIASIKFNFIEMIKSTLLIEVIGNIILSRFINNWIKRIYNSSFVQKDWKN</sequence>
<evidence type="ECO:0000256" key="2">
    <source>
        <dbReference type="ARBA" id="ARBA00007776"/>
    </source>
</evidence>
<dbReference type="Proteomes" id="UP000052015">
    <property type="component" value="Unassembled WGS sequence"/>
</dbReference>